<evidence type="ECO:0000259" key="1">
    <source>
        <dbReference type="PROSITE" id="PS50835"/>
    </source>
</evidence>
<dbReference type="Proteomes" id="UP001163046">
    <property type="component" value="Unassembled WGS sequence"/>
</dbReference>
<dbReference type="Gene3D" id="2.60.40.10">
    <property type="entry name" value="Immunoglobulins"/>
    <property type="match status" value="1"/>
</dbReference>
<dbReference type="EMBL" id="MU825875">
    <property type="protein sequence ID" value="KAJ7386656.1"/>
    <property type="molecule type" value="Genomic_DNA"/>
</dbReference>
<evidence type="ECO:0000313" key="3">
    <source>
        <dbReference type="Proteomes" id="UP001163046"/>
    </source>
</evidence>
<dbReference type="InterPro" id="IPR013783">
    <property type="entry name" value="Ig-like_fold"/>
</dbReference>
<accession>A0A9W9ZRT3</accession>
<proteinExistence type="predicted"/>
<dbReference type="InterPro" id="IPR013106">
    <property type="entry name" value="Ig_V-set"/>
</dbReference>
<organism evidence="2 3">
    <name type="scientific">Desmophyllum pertusum</name>
    <dbReference type="NCBI Taxonomy" id="174260"/>
    <lineage>
        <taxon>Eukaryota</taxon>
        <taxon>Metazoa</taxon>
        <taxon>Cnidaria</taxon>
        <taxon>Anthozoa</taxon>
        <taxon>Hexacorallia</taxon>
        <taxon>Scleractinia</taxon>
        <taxon>Caryophylliina</taxon>
        <taxon>Caryophylliidae</taxon>
        <taxon>Desmophyllum</taxon>
    </lineage>
</organism>
<keyword evidence="3" id="KW-1185">Reference proteome</keyword>
<dbReference type="InterPro" id="IPR003599">
    <property type="entry name" value="Ig_sub"/>
</dbReference>
<dbReference type="AlphaFoldDB" id="A0A9W9ZRT3"/>
<feature type="domain" description="Ig-like" evidence="1">
    <location>
        <begin position="32"/>
        <end position="115"/>
    </location>
</feature>
<gene>
    <name evidence="2" type="ORF">OS493_006661</name>
</gene>
<comment type="caution">
    <text evidence="2">The sequence shown here is derived from an EMBL/GenBank/DDBJ whole genome shotgun (WGS) entry which is preliminary data.</text>
</comment>
<dbReference type="OrthoDB" id="5972832at2759"/>
<name>A0A9W9ZRT3_9CNID</name>
<dbReference type="InterPro" id="IPR007110">
    <property type="entry name" value="Ig-like_dom"/>
</dbReference>
<protein>
    <recommendedName>
        <fullName evidence="1">Ig-like domain-containing protein</fullName>
    </recommendedName>
</protein>
<dbReference type="PROSITE" id="PS50835">
    <property type="entry name" value="IG_LIKE"/>
    <property type="match status" value="1"/>
</dbReference>
<dbReference type="SUPFAM" id="SSF48726">
    <property type="entry name" value="Immunoglobulin"/>
    <property type="match status" value="1"/>
</dbReference>
<dbReference type="SMART" id="SM00409">
    <property type="entry name" value="IG"/>
    <property type="match status" value="1"/>
</dbReference>
<evidence type="ECO:0000313" key="2">
    <source>
        <dbReference type="EMBL" id="KAJ7386656.1"/>
    </source>
</evidence>
<sequence length="172" mass="19866">MEKLSLINDKLVLLKILPECWFGHAQTSCPFPKEPTINSSEVIASTSSNVNLTCWIDSDDNCPEYLYWYLNDQQTPLENGEKYKEVLRNTHTKCKQEFILSIFNVTENDVGTYSCHWLCEYETTTKAAIDLKVSSEGKNIYHKGQLHCCQKSFLCWGISWKDFDNVLLLSYS</sequence>
<dbReference type="InterPro" id="IPR036179">
    <property type="entry name" value="Ig-like_dom_sf"/>
</dbReference>
<reference evidence="2" key="1">
    <citation type="submission" date="2023-01" db="EMBL/GenBank/DDBJ databases">
        <title>Genome assembly of the deep-sea coral Lophelia pertusa.</title>
        <authorList>
            <person name="Herrera S."/>
            <person name="Cordes E."/>
        </authorList>
    </citation>
    <scope>NUCLEOTIDE SEQUENCE</scope>
    <source>
        <strain evidence="2">USNM1676648</strain>
        <tissue evidence="2">Polyp</tissue>
    </source>
</reference>
<dbReference type="Pfam" id="PF07686">
    <property type="entry name" value="V-set"/>
    <property type="match status" value="1"/>
</dbReference>